<evidence type="ECO:0000313" key="2">
    <source>
        <dbReference type="EMBL" id="KAJ5376147.1"/>
    </source>
</evidence>
<name>A0A9W9SCI3_9EURO</name>
<proteinExistence type="predicted"/>
<dbReference type="OrthoDB" id="4368639at2759"/>
<keyword evidence="3" id="KW-1185">Reference proteome</keyword>
<feature type="region of interest" description="Disordered" evidence="1">
    <location>
        <begin position="179"/>
        <end position="207"/>
    </location>
</feature>
<comment type="caution">
    <text evidence="2">The sequence shown here is derived from an EMBL/GenBank/DDBJ whole genome shotgun (WGS) entry which is preliminary data.</text>
</comment>
<reference evidence="2" key="1">
    <citation type="submission" date="2022-12" db="EMBL/GenBank/DDBJ databases">
        <authorList>
            <person name="Petersen C."/>
        </authorList>
    </citation>
    <scope>NUCLEOTIDE SEQUENCE</scope>
    <source>
        <strain evidence="2">IBT 29677</strain>
    </source>
</reference>
<dbReference type="GeneID" id="81376650"/>
<organism evidence="2 3">
    <name type="scientific">Penicillium cosmopolitanum</name>
    <dbReference type="NCBI Taxonomy" id="1131564"/>
    <lineage>
        <taxon>Eukaryota</taxon>
        <taxon>Fungi</taxon>
        <taxon>Dikarya</taxon>
        <taxon>Ascomycota</taxon>
        <taxon>Pezizomycotina</taxon>
        <taxon>Eurotiomycetes</taxon>
        <taxon>Eurotiomycetidae</taxon>
        <taxon>Eurotiales</taxon>
        <taxon>Aspergillaceae</taxon>
        <taxon>Penicillium</taxon>
    </lineage>
</organism>
<gene>
    <name evidence="2" type="ORF">N7509_013033</name>
</gene>
<evidence type="ECO:0000256" key="1">
    <source>
        <dbReference type="SAM" id="MobiDB-lite"/>
    </source>
</evidence>
<protein>
    <submittedName>
        <fullName evidence="2">Uncharacterized protein</fullName>
    </submittedName>
</protein>
<dbReference type="EMBL" id="JAPZBU010000012">
    <property type="protein sequence ID" value="KAJ5376147.1"/>
    <property type="molecule type" value="Genomic_DNA"/>
</dbReference>
<dbReference type="Proteomes" id="UP001147747">
    <property type="component" value="Unassembled WGS sequence"/>
</dbReference>
<dbReference type="RefSeq" id="XP_056481177.1">
    <property type="nucleotide sequence ID" value="XM_056637670.1"/>
</dbReference>
<feature type="compositionally biased region" description="Polar residues" evidence="1">
    <location>
        <begin position="187"/>
        <end position="207"/>
    </location>
</feature>
<evidence type="ECO:0000313" key="3">
    <source>
        <dbReference type="Proteomes" id="UP001147747"/>
    </source>
</evidence>
<dbReference type="AlphaFoldDB" id="A0A9W9SCI3"/>
<dbReference type="PANTHER" id="PTHR35391">
    <property type="entry name" value="C2H2-TYPE DOMAIN-CONTAINING PROTEIN-RELATED"/>
    <property type="match status" value="1"/>
</dbReference>
<sequence>MQQEWAENRLADFNLWSAGAGAYTIGKASLDHRLRANPEAHIIIINLLLMLKILIDKCIDRDSETHTTVEWSDNELARKTDVENSLNQLTRLIVAIRKAGTRSRLQKADSSFDPNCPQIRSLRQHLELLLLVHPDEHGNSDSNKQQLDPARLTLIQLRLIDANLRRRNRFLYAQKHAQKLGIPSGHPKNTQSEEPTLVNQQPNPDVAQTRTYSRAQKIVAKNDPQTRSTTTATVVEEPIVLPSLQQHSKGIRPQQIPMLLSAWRRKVPVNITACPLCAFQTDDQNVLIDHTAEHVHSFSLGSLPWAPTERLGEEQEEEDYGDYFQKHPYFDVDGSLSDATSGSSGVSSLTTDSGSIAGSDLGEWADSTHGQLHQLTENALDQVANGSSEQLGMKHWLAMVSEEAENPTLSPVIKDHSSTSHIVGSRGSLYESDQLDRAERCHLKSTDIKRPDYRH</sequence>
<dbReference type="PANTHER" id="PTHR35391:SF5">
    <property type="entry name" value="DUF6590 DOMAIN-CONTAINING PROTEIN"/>
    <property type="match status" value="1"/>
</dbReference>
<feature type="region of interest" description="Disordered" evidence="1">
    <location>
        <begin position="408"/>
        <end position="427"/>
    </location>
</feature>
<accession>A0A9W9SCI3</accession>
<reference evidence="2" key="2">
    <citation type="journal article" date="2023" name="IMA Fungus">
        <title>Comparative genomic study of the Penicillium genus elucidates a diverse pangenome and 15 lateral gene transfer events.</title>
        <authorList>
            <person name="Petersen C."/>
            <person name="Sorensen T."/>
            <person name="Nielsen M.R."/>
            <person name="Sondergaard T.E."/>
            <person name="Sorensen J.L."/>
            <person name="Fitzpatrick D.A."/>
            <person name="Frisvad J.C."/>
            <person name="Nielsen K.L."/>
        </authorList>
    </citation>
    <scope>NUCLEOTIDE SEQUENCE</scope>
    <source>
        <strain evidence="2">IBT 29677</strain>
    </source>
</reference>